<sequence>MDQAYLNQRAEPSEKDQVMQLVGFVIGKEQFGVDILSVQEIIRSASITAVPNSPDFIEGVINLRGSIIPVIDLRKRLNLPLKKKEEGSATWILIINVDERVTGFIVDSVTKVLKIQTKTIEPPPDIVVAGLKSQYIHGVCEIENGLLILLDFSRILQIKEIKKLKDFDED</sequence>
<dbReference type="Proteomes" id="UP000663722">
    <property type="component" value="Chromosome"/>
</dbReference>
<protein>
    <submittedName>
        <fullName evidence="2">Chemotaxis protein CheW</fullName>
    </submittedName>
</protein>
<dbReference type="EMBL" id="CP061800">
    <property type="protein sequence ID" value="QTA92617.1"/>
    <property type="molecule type" value="Genomic_DNA"/>
</dbReference>
<evidence type="ECO:0000313" key="3">
    <source>
        <dbReference type="Proteomes" id="UP000663722"/>
    </source>
</evidence>
<dbReference type="AlphaFoldDB" id="A0A975BWE7"/>
<dbReference type="GO" id="GO:0005829">
    <property type="term" value="C:cytosol"/>
    <property type="evidence" value="ECO:0007669"/>
    <property type="project" value="TreeGrafter"/>
</dbReference>
<dbReference type="SMART" id="SM00260">
    <property type="entry name" value="CheW"/>
    <property type="match status" value="1"/>
</dbReference>
<dbReference type="InterPro" id="IPR039315">
    <property type="entry name" value="CheW"/>
</dbReference>
<dbReference type="Pfam" id="PF01584">
    <property type="entry name" value="CheW"/>
    <property type="match status" value="1"/>
</dbReference>
<dbReference type="SUPFAM" id="SSF50341">
    <property type="entry name" value="CheW-like"/>
    <property type="match status" value="1"/>
</dbReference>
<accession>A0A975BWE7</accession>
<gene>
    <name evidence="2" type="primary">cheW9</name>
    <name evidence="2" type="ORF">dnm_087040</name>
</gene>
<reference evidence="2" key="1">
    <citation type="journal article" date="2021" name="Microb. Physiol.">
        <title>Proteogenomic Insights into the Physiology of Marine, Sulfate-Reducing, Filamentous Desulfonema limicola and Desulfonema magnum.</title>
        <authorList>
            <person name="Schnaars V."/>
            <person name="Wohlbrand L."/>
            <person name="Scheve S."/>
            <person name="Hinrichs C."/>
            <person name="Reinhardt R."/>
            <person name="Rabus R."/>
        </authorList>
    </citation>
    <scope>NUCLEOTIDE SEQUENCE</scope>
    <source>
        <strain evidence="2">4be13</strain>
    </source>
</reference>
<dbReference type="GO" id="GO:0006935">
    <property type="term" value="P:chemotaxis"/>
    <property type="evidence" value="ECO:0007669"/>
    <property type="project" value="InterPro"/>
</dbReference>
<dbReference type="InterPro" id="IPR036061">
    <property type="entry name" value="CheW-like_dom_sf"/>
</dbReference>
<dbReference type="Gene3D" id="2.40.50.180">
    <property type="entry name" value="CheA-289, Domain 4"/>
    <property type="match status" value="1"/>
</dbReference>
<evidence type="ECO:0000313" key="2">
    <source>
        <dbReference type="EMBL" id="QTA92617.1"/>
    </source>
</evidence>
<organism evidence="2 3">
    <name type="scientific">Desulfonema magnum</name>
    <dbReference type="NCBI Taxonomy" id="45655"/>
    <lineage>
        <taxon>Bacteria</taxon>
        <taxon>Pseudomonadati</taxon>
        <taxon>Thermodesulfobacteriota</taxon>
        <taxon>Desulfobacteria</taxon>
        <taxon>Desulfobacterales</taxon>
        <taxon>Desulfococcaceae</taxon>
        <taxon>Desulfonema</taxon>
    </lineage>
</organism>
<dbReference type="PANTHER" id="PTHR22617">
    <property type="entry name" value="CHEMOTAXIS SENSOR HISTIDINE KINASE-RELATED"/>
    <property type="match status" value="1"/>
</dbReference>
<evidence type="ECO:0000259" key="1">
    <source>
        <dbReference type="PROSITE" id="PS50851"/>
    </source>
</evidence>
<dbReference type="KEGG" id="dmm:dnm_087040"/>
<dbReference type="CDD" id="cd00732">
    <property type="entry name" value="CheW"/>
    <property type="match status" value="1"/>
</dbReference>
<dbReference type="RefSeq" id="WP_207679908.1">
    <property type="nucleotide sequence ID" value="NZ_CP061800.1"/>
</dbReference>
<feature type="domain" description="CheW-like" evidence="1">
    <location>
        <begin position="18"/>
        <end position="161"/>
    </location>
</feature>
<dbReference type="Gene3D" id="2.30.30.40">
    <property type="entry name" value="SH3 Domains"/>
    <property type="match status" value="1"/>
</dbReference>
<dbReference type="GO" id="GO:0007165">
    <property type="term" value="P:signal transduction"/>
    <property type="evidence" value="ECO:0007669"/>
    <property type="project" value="InterPro"/>
</dbReference>
<name>A0A975BWE7_9BACT</name>
<dbReference type="InterPro" id="IPR002545">
    <property type="entry name" value="CheW-lke_dom"/>
</dbReference>
<keyword evidence="3" id="KW-1185">Reference proteome</keyword>
<dbReference type="PANTHER" id="PTHR22617:SF23">
    <property type="entry name" value="CHEMOTAXIS PROTEIN CHEW"/>
    <property type="match status" value="1"/>
</dbReference>
<proteinExistence type="predicted"/>
<dbReference type="PROSITE" id="PS50851">
    <property type="entry name" value="CHEW"/>
    <property type="match status" value="1"/>
</dbReference>